<dbReference type="Proteomes" id="UP000703661">
    <property type="component" value="Unassembled WGS sequence"/>
</dbReference>
<comment type="caution">
    <text evidence="2">The sequence shown here is derived from an EMBL/GenBank/DDBJ whole genome shotgun (WGS) entry which is preliminary data.</text>
</comment>
<feature type="signal peptide" evidence="1">
    <location>
        <begin position="1"/>
        <end position="34"/>
    </location>
</feature>
<accession>A0A9P6MWB7</accession>
<reference evidence="2" key="1">
    <citation type="journal article" date="2020" name="Fungal Divers.">
        <title>Resolving the Mortierellaceae phylogeny through synthesis of multi-gene phylogenetics and phylogenomics.</title>
        <authorList>
            <person name="Vandepol N."/>
            <person name="Liber J."/>
            <person name="Desiro A."/>
            <person name="Na H."/>
            <person name="Kennedy M."/>
            <person name="Barry K."/>
            <person name="Grigoriev I.V."/>
            <person name="Miller A.N."/>
            <person name="O'Donnell K."/>
            <person name="Stajich J.E."/>
            <person name="Bonito G."/>
        </authorList>
    </citation>
    <scope>NUCLEOTIDE SEQUENCE</scope>
    <source>
        <strain evidence="2">NRRL 2769</strain>
    </source>
</reference>
<name>A0A9P6MWB7_9FUNG</name>
<dbReference type="AlphaFoldDB" id="A0A9P6MWB7"/>
<keyword evidence="1" id="KW-0732">Signal</keyword>
<sequence length="83" mass="8978">MIFSTPARSPATVMYMVVLSALALLTTMPLTAQADCTLECAAINTKIVFCGNVKNGFQNTMPVIGVDSQLDNCLCTQENVRLY</sequence>
<keyword evidence="3" id="KW-1185">Reference proteome</keyword>
<gene>
    <name evidence="2" type="ORF">BGZ80_009457</name>
</gene>
<organism evidence="2 3">
    <name type="scientific">Entomortierella chlamydospora</name>
    <dbReference type="NCBI Taxonomy" id="101097"/>
    <lineage>
        <taxon>Eukaryota</taxon>
        <taxon>Fungi</taxon>
        <taxon>Fungi incertae sedis</taxon>
        <taxon>Mucoromycota</taxon>
        <taxon>Mortierellomycotina</taxon>
        <taxon>Mortierellomycetes</taxon>
        <taxon>Mortierellales</taxon>
        <taxon>Mortierellaceae</taxon>
        <taxon>Entomortierella</taxon>
    </lineage>
</organism>
<proteinExistence type="predicted"/>
<evidence type="ECO:0000256" key="1">
    <source>
        <dbReference type="SAM" id="SignalP"/>
    </source>
</evidence>
<evidence type="ECO:0000313" key="3">
    <source>
        <dbReference type="Proteomes" id="UP000703661"/>
    </source>
</evidence>
<feature type="chain" id="PRO_5040202922" evidence="1">
    <location>
        <begin position="35"/>
        <end position="83"/>
    </location>
</feature>
<feature type="non-terminal residue" evidence="2">
    <location>
        <position position="83"/>
    </location>
</feature>
<protein>
    <submittedName>
        <fullName evidence="2">Uncharacterized protein</fullName>
    </submittedName>
</protein>
<evidence type="ECO:0000313" key="2">
    <source>
        <dbReference type="EMBL" id="KAG0016063.1"/>
    </source>
</evidence>
<dbReference type="EMBL" id="JAAAID010000569">
    <property type="protein sequence ID" value="KAG0016063.1"/>
    <property type="molecule type" value="Genomic_DNA"/>
</dbReference>